<reference evidence="2" key="1">
    <citation type="journal article" date="2014" name="Int. J. Syst. Evol. Microbiol.">
        <title>Complete genome sequence of Corynebacterium casei LMG S-19264T (=DSM 44701T), isolated from a smear-ripened cheese.</title>
        <authorList>
            <consortium name="US DOE Joint Genome Institute (JGI-PGF)"/>
            <person name="Walter F."/>
            <person name="Albersmeier A."/>
            <person name="Kalinowski J."/>
            <person name="Ruckert C."/>
        </authorList>
    </citation>
    <scope>NUCLEOTIDE SEQUENCE</scope>
    <source>
        <strain evidence="2">JCM 19831</strain>
    </source>
</reference>
<comment type="caution">
    <text evidence="2">The sequence shown here is derived from an EMBL/GenBank/DDBJ whole genome shotgun (WGS) entry which is preliminary data.</text>
</comment>
<name>A0A917X5D8_9ACTN</name>
<proteinExistence type="predicted"/>
<evidence type="ECO:0000259" key="1">
    <source>
        <dbReference type="PROSITE" id="PS51186"/>
    </source>
</evidence>
<dbReference type="SUPFAM" id="SSF55729">
    <property type="entry name" value="Acyl-CoA N-acyltransferases (Nat)"/>
    <property type="match status" value="1"/>
</dbReference>
<evidence type="ECO:0000313" key="3">
    <source>
        <dbReference type="Proteomes" id="UP000642070"/>
    </source>
</evidence>
<keyword evidence="3" id="KW-1185">Reference proteome</keyword>
<dbReference type="GO" id="GO:0016747">
    <property type="term" value="F:acyltransferase activity, transferring groups other than amino-acyl groups"/>
    <property type="evidence" value="ECO:0007669"/>
    <property type="project" value="InterPro"/>
</dbReference>
<accession>A0A917X5D8</accession>
<reference evidence="2" key="2">
    <citation type="submission" date="2020-09" db="EMBL/GenBank/DDBJ databases">
        <authorList>
            <person name="Sun Q."/>
            <person name="Ohkuma M."/>
        </authorList>
    </citation>
    <scope>NUCLEOTIDE SEQUENCE</scope>
    <source>
        <strain evidence="2">JCM 19831</strain>
    </source>
</reference>
<dbReference type="InterPro" id="IPR000182">
    <property type="entry name" value="GNAT_dom"/>
</dbReference>
<dbReference type="AlphaFoldDB" id="A0A917X5D8"/>
<dbReference type="CDD" id="cd04301">
    <property type="entry name" value="NAT_SF"/>
    <property type="match status" value="1"/>
</dbReference>
<organism evidence="2 3">
    <name type="scientific">Dactylosporangium sucinum</name>
    <dbReference type="NCBI Taxonomy" id="1424081"/>
    <lineage>
        <taxon>Bacteria</taxon>
        <taxon>Bacillati</taxon>
        <taxon>Actinomycetota</taxon>
        <taxon>Actinomycetes</taxon>
        <taxon>Micromonosporales</taxon>
        <taxon>Micromonosporaceae</taxon>
        <taxon>Dactylosporangium</taxon>
    </lineage>
</organism>
<dbReference type="Proteomes" id="UP000642070">
    <property type="component" value="Unassembled WGS sequence"/>
</dbReference>
<dbReference type="EMBL" id="BMPI01000082">
    <property type="protein sequence ID" value="GGM79816.1"/>
    <property type="molecule type" value="Genomic_DNA"/>
</dbReference>
<dbReference type="InterPro" id="IPR016181">
    <property type="entry name" value="Acyl_CoA_acyltransferase"/>
</dbReference>
<protein>
    <recommendedName>
        <fullName evidence="1">N-acetyltransferase domain-containing protein</fullName>
    </recommendedName>
</protein>
<dbReference type="Gene3D" id="3.40.630.30">
    <property type="match status" value="1"/>
</dbReference>
<sequence length="266" mass="27451">MLIELATPGDLASIARISRAVGQVEAGSGADPAYVSHLLRNGTVRVARDEGGNVLGWGATATGPLGWMLTDLFVDPHHHGRGLGGALLRELWPDQRAGGRFTFSSRHPHALPLYVRAGLRPAWPLLYLTGPAPARGDGSCVATAVEAAAVAAADRELTGGVRAAAYDYWSGAGVLVHRGSQLVAAGVAEGGTLTHLTCPGGPDAAETLTAALRCLGTAAVALCLPGPHPAVNALLRAGFRIEDYDLAMHTPDVQLPVTWVYSPGLG</sequence>
<gene>
    <name evidence="2" type="ORF">GCM10007977_096660</name>
</gene>
<dbReference type="Pfam" id="PF13508">
    <property type="entry name" value="Acetyltransf_7"/>
    <property type="match status" value="1"/>
</dbReference>
<dbReference type="PROSITE" id="PS51186">
    <property type="entry name" value="GNAT"/>
    <property type="match status" value="1"/>
</dbReference>
<evidence type="ECO:0000313" key="2">
    <source>
        <dbReference type="EMBL" id="GGM79816.1"/>
    </source>
</evidence>
<feature type="domain" description="N-acetyltransferase" evidence="1">
    <location>
        <begin position="1"/>
        <end position="133"/>
    </location>
</feature>